<keyword evidence="1" id="KW-0732">Signal</keyword>
<protein>
    <recommendedName>
        <fullName evidence="4">Transporter</fullName>
    </recommendedName>
</protein>
<dbReference type="AlphaFoldDB" id="A0A418WHU5"/>
<comment type="caution">
    <text evidence="2">The sequence shown here is derived from an EMBL/GenBank/DDBJ whole genome shotgun (WGS) entry which is preliminary data.</text>
</comment>
<name>A0A418WHU5_9PROT</name>
<evidence type="ECO:0000313" key="2">
    <source>
        <dbReference type="EMBL" id="RJF89593.1"/>
    </source>
</evidence>
<sequence length="271" mass="29876">MRGFARTVRQCLWGLLLAAAAWPAHAAWTEPEGHGLVINTVTITFSRANFDANGELYVAPVKRRIEFSPYLQYGVFDGWTAIVQPTYAQARTTQPEATSEQGFSKVFLGLRHRLFQDESDVLSVQPGITFSPGDRVRAQLLGGGDAIAELRLLWGHNFTIPDPFSDDDEMPAFCVLELAPRLPEGSGPPVELEIDATLGYSMREDTQLLLQSINKLPLDSELGSYAKYQLQSSTVTELGWGTSLQVGGIYTFAGTNVDQETAAFLALWVRF</sequence>
<dbReference type="EMBL" id="QYUK01000011">
    <property type="protein sequence ID" value="RJF89593.1"/>
    <property type="molecule type" value="Genomic_DNA"/>
</dbReference>
<reference evidence="2 3" key="1">
    <citation type="submission" date="2018-09" db="EMBL/GenBank/DDBJ databases">
        <authorList>
            <person name="Zhu H."/>
        </authorList>
    </citation>
    <scope>NUCLEOTIDE SEQUENCE [LARGE SCALE GENOMIC DNA]</scope>
    <source>
        <strain evidence="2 3">K1W22B-8</strain>
    </source>
</reference>
<keyword evidence="3" id="KW-1185">Reference proteome</keyword>
<evidence type="ECO:0008006" key="4">
    <source>
        <dbReference type="Google" id="ProtNLM"/>
    </source>
</evidence>
<evidence type="ECO:0000313" key="3">
    <source>
        <dbReference type="Proteomes" id="UP000284605"/>
    </source>
</evidence>
<evidence type="ECO:0000256" key="1">
    <source>
        <dbReference type="SAM" id="SignalP"/>
    </source>
</evidence>
<dbReference type="Proteomes" id="UP000284605">
    <property type="component" value="Unassembled WGS sequence"/>
</dbReference>
<feature type="chain" id="PRO_5019413058" description="Transporter" evidence="1">
    <location>
        <begin position="27"/>
        <end position="271"/>
    </location>
</feature>
<accession>A0A418WHU5</accession>
<dbReference type="OrthoDB" id="7627828at2"/>
<proteinExistence type="predicted"/>
<feature type="signal peptide" evidence="1">
    <location>
        <begin position="1"/>
        <end position="26"/>
    </location>
</feature>
<organism evidence="2 3">
    <name type="scientific">Oleomonas cavernae</name>
    <dbReference type="NCBI Taxonomy" id="2320859"/>
    <lineage>
        <taxon>Bacteria</taxon>
        <taxon>Pseudomonadati</taxon>
        <taxon>Pseudomonadota</taxon>
        <taxon>Alphaproteobacteria</taxon>
        <taxon>Acetobacterales</taxon>
        <taxon>Acetobacteraceae</taxon>
        <taxon>Oleomonas</taxon>
    </lineage>
</organism>
<dbReference type="RefSeq" id="WP_119781642.1">
    <property type="nucleotide sequence ID" value="NZ_QYUK01000011.1"/>
</dbReference>
<gene>
    <name evidence="2" type="ORF">D3874_23640</name>
</gene>